<sequence>MGPVVLRLEDFEAENYSLIAIHSSRKEDFKVTYLINTILGLYLERTSYDVEVETDQGLASFSLFEYDDPDYHVLWKLVSNKAFILPESQMASPLFQYVVSTISKQGYLLPEHKTVDYFLKVENTDEQFEIGTVIEKLKSIKVISTAYEIRVEAIKSKNNLIF</sequence>
<dbReference type="InterPro" id="IPR047690">
    <property type="entry name" value="IPExxxVDY_fam"/>
</dbReference>
<keyword evidence="3" id="KW-1185">Reference proteome</keyword>
<dbReference type="RefSeq" id="WP_002988166.1">
    <property type="nucleotide sequence ID" value="NZ_CP068107.1"/>
</dbReference>
<evidence type="ECO:0000313" key="3">
    <source>
        <dbReference type="Proteomes" id="UP000255024"/>
    </source>
</evidence>
<accession>A0A378U1Z3</accession>
<dbReference type="Proteomes" id="UP000596202">
    <property type="component" value="Chromosome"/>
</dbReference>
<proteinExistence type="predicted"/>
<dbReference type="NCBIfam" id="NF033205">
    <property type="entry name" value="IPExxxVDY"/>
    <property type="match status" value="1"/>
</dbReference>
<evidence type="ECO:0000313" key="2">
    <source>
        <dbReference type="EMBL" id="STZ69157.1"/>
    </source>
</evidence>
<gene>
    <name evidence="1" type="ORF">I6I88_16615</name>
    <name evidence="2" type="ORF">NCTC11179_02654</name>
</gene>
<evidence type="ECO:0000313" key="4">
    <source>
        <dbReference type="Proteomes" id="UP000596202"/>
    </source>
</evidence>
<dbReference type="EMBL" id="CP068108">
    <property type="protein sequence ID" value="QQT99769.1"/>
    <property type="molecule type" value="Genomic_DNA"/>
</dbReference>
<dbReference type="AlphaFoldDB" id="A0A378U1Z3"/>
<dbReference type="Proteomes" id="UP000255024">
    <property type="component" value="Unassembled WGS sequence"/>
</dbReference>
<dbReference type="OrthoDB" id="676614at2"/>
<name>A0A378U1Z3_MYROD</name>
<reference evidence="2 3" key="1">
    <citation type="submission" date="2018-06" db="EMBL/GenBank/DDBJ databases">
        <authorList>
            <consortium name="Pathogen Informatics"/>
            <person name="Doyle S."/>
        </authorList>
    </citation>
    <scope>NUCLEOTIDE SEQUENCE [LARGE SCALE GENOMIC DNA]</scope>
    <source>
        <strain evidence="2 3">NCTC11179</strain>
    </source>
</reference>
<organism evidence="2 3">
    <name type="scientific">Myroides odoratus</name>
    <name type="common">Flavobacterium odoratum</name>
    <dbReference type="NCBI Taxonomy" id="256"/>
    <lineage>
        <taxon>Bacteria</taxon>
        <taxon>Pseudomonadati</taxon>
        <taxon>Bacteroidota</taxon>
        <taxon>Flavobacteriia</taxon>
        <taxon>Flavobacteriales</taxon>
        <taxon>Flavobacteriaceae</taxon>
        <taxon>Myroides</taxon>
    </lineage>
</organism>
<protein>
    <submittedName>
        <fullName evidence="1">IPExxxVDY family protein</fullName>
    </submittedName>
</protein>
<reference evidence="1 4" key="2">
    <citation type="submission" date="2021-01" db="EMBL/GenBank/DDBJ databases">
        <title>FDA dAtabase for Regulatory Grade micrObial Sequences (FDA-ARGOS): Supporting development and validation of Infectious Disease Dx tests.</title>
        <authorList>
            <person name="Sproer C."/>
            <person name="Gronow S."/>
            <person name="Severitt S."/>
            <person name="Schroder I."/>
            <person name="Tallon L."/>
            <person name="Sadzewicz L."/>
            <person name="Zhao X."/>
            <person name="Boylan J."/>
            <person name="Ott S."/>
            <person name="Bowen H."/>
            <person name="Vavikolanu K."/>
            <person name="Mehta A."/>
            <person name="Aluvathingal J."/>
            <person name="Nadendla S."/>
            <person name="Lowell S."/>
            <person name="Myers T."/>
            <person name="Yan Y."/>
            <person name="Sichtig H."/>
        </authorList>
    </citation>
    <scope>NUCLEOTIDE SEQUENCE [LARGE SCALE GENOMIC DNA]</scope>
    <source>
        <strain evidence="1 4">FDAARGOS_1131</strain>
    </source>
</reference>
<dbReference type="EMBL" id="UGQL01000002">
    <property type="protein sequence ID" value="STZ69157.1"/>
    <property type="molecule type" value="Genomic_DNA"/>
</dbReference>
<dbReference type="GeneID" id="93529305"/>
<evidence type="ECO:0000313" key="1">
    <source>
        <dbReference type="EMBL" id="QQT99769.1"/>
    </source>
</evidence>